<dbReference type="PROSITE" id="PS50158">
    <property type="entry name" value="ZF_CCHC"/>
    <property type="match status" value="1"/>
</dbReference>
<dbReference type="GO" id="GO:0008270">
    <property type="term" value="F:zinc ion binding"/>
    <property type="evidence" value="ECO:0007669"/>
    <property type="project" value="InterPro"/>
</dbReference>
<feature type="region of interest" description="Disordered" evidence="1">
    <location>
        <begin position="1"/>
        <end position="82"/>
    </location>
</feature>
<dbReference type="InterPro" id="IPR000571">
    <property type="entry name" value="Znf_CCCH"/>
</dbReference>
<dbReference type="Proteomes" id="UP000186817">
    <property type="component" value="Unassembled WGS sequence"/>
</dbReference>
<dbReference type="SUPFAM" id="SSF90229">
    <property type="entry name" value="CCCH zinc finger"/>
    <property type="match status" value="1"/>
</dbReference>
<dbReference type="PROSITE" id="PS50103">
    <property type="entry name" value="ZF_C3H1"/>
    <property type="match status" value="1"/>
</dbReference>
<comment type="caution">
    <text evidence="2">The sequence shown here is derived from an EMBL/GenBank/DDBJ whole genome shotgun (WGS) entry which is preliminary data.</text>
</comment>
<dbReference type="SUPFAM" id="SSF53098">
    <property type="entry name" value="Ribonuclease H-like"/>
    <property type="match status" value="1"/>
</dbReference>
<evidence type="ECO:0000313" key="2">
    <source>
        <dbReference type="EMBL" id="OLQ12859.1"/>
    </source>
</evidence>
<feature type="compositionally biased region" description="Polar residues" evidence="1">
    <location>
        <begin position="116"/>
        <end position="125"/>
    </location>
</feature>
<sequence>MSAQQSATVPNGVGTGEVPAQPAQEGGCNPSQQRIGGDTGDEQQPFASEASRDDMEQPRVQIQNPGESVSVMQTDSTPQVGQPYVSTMVDRARRSLPGQSDLGQQAEEPPVGYVTPRSTTSMRPAPQTTWLTGVEFPKWMARLGSILQHPGTGIAPAELAPSPYPSGSSMCSPPPGGPAFRLRSPAKARAIPATPTPPSSSSIPAEAIQAEVQRQLQGVLGQLREYGETNQRLHAELLETRARLREEQAGVSQTDGPGVQQLQELQMQAMTKVEMIYERWLAASPLERLNIEPVDTDEWTTGRWARVNARAATMILTALPEQLRLDMVARRAAQNCVKMMFRAYTHYQPGGGAERHDVLRRLQNPVEFTGGDSLAQVLQTLRAWPRWMERCRRVQMVPPDPTVLARGLMGLTDKYISSSTDANFRTAMLRTTLRLDARPTTEQVTAYQRHLQAELETMLASQAGVTGGQLQPKLRAVEQATVSKARDGGSKAAGSPDLCRYFAKASGCKRGDKCSYSHSMSSMEKDVRARKCLKCGAESHRQKDCPVGRSATKGSTQPKDYEAAGHTDLRYKSEEEWNEATEVAVQLAGSYSLVMRITASGTLLMPYKGGGTNDALEESRPQTIVPMGQLIQTLGYTMVWSKNSCYLESQEGERVPLQVTGGCPQLQEMEALTLIARLEDRKMEELSNSIITTKDKLQLSALSMERTWEYYLMDYILTGSFESGLRAVRDAPFFADLPGECLQEMIPTNGLWAGWDILKEIGFLNRPQKRKLLNAKRWVVHLFAGKEGHGELMKLDQGDVTVIELDLARCKGQDILRDETWRMLLWGAKEGKIDVILGGPPARSLQKGGGGERDIKSVAWVARMMWLHAVSQVGREVNGTPRSKNRDVGFVLEYPEGPSRAAREAQERLIQEREDELQDHRGRGGVASWNYANWYWEHVQRPRFEQYAGRATMDGNVSFWNTRLWKSYQRESGLRTISFDQGAMGSATRNRTTIATNVNNLMGLDELRVPEDDERPESGSDDSTWAPGLVEALVVSLSFWDRDPHAIPQLRALTPEQWKQHVESNHAVYRKECATCVTARGTGRQHRRVHHPESYVLTADIAGPLAKGLDPTSKGTMGKNLKYLLVAKYIVPKEYVQLHSGAFPPEDDGCVRDPPSGDQASMDEEERLLKELFGEEEGEAVEDLQKPVEVIQIPGDSTPIQYDEASELAEYEPSIQEEDDGDPEQENGDLAQEPQDQVMTNGDCVPPDLTYLMFAVGLENNQSATVRRALQDIVMYLQMHSFPIYRFHADKGEFFNHQLRNWLRDHCIYATWSEPGIPQGNGHAEGAVRWTKDRIRTLLQGASLPTKLWPVAAATAAAQQRAKVLGWRSYLAAPFGATVHLKRKAFDEKGPQRRENALESKWTRGRYVGLSTILHHGHIVYVPAEGEDREKFFHTAHVRPNLIDPGEPDAELVAEPPKPKRRLVEKSRIEEVEMRVMEVPSDVVKQWAKEESKELLENWSYDGAKKLVTKLAKAMFFTDKKFGVHRHGGSVGWMKGMQEYPDLVRLLTRLITEADPTATFTSVLVSYNTQKSLHKDFNNDPRTYNYVVPIQVPSSGGELWTELKPGDYVKGPIEQRTKGERQLYGQCLQLEEDKAIKVGPMSAHEVCHWEGERIVVIGYSPQCLGKLTQEDVSLLHEYGFPIPLSQLPEYYENEEAEAIHLRKLSLGSEEESDNDTEHPAWTMYLDLGPGLARITDSTKLPRELPQVQKTEVVYTADIENVLATLSGPLDVTYTVNPADVMKCLDRWKPAIEKELKSIEVAIERLSPGSEARKRWLSKTGVQRLPTKFVFTVKPNDQADESDPLTWFKRKARLVVCGNMAAEDGTAVYTETAPAESVRAGLTLAMRYLGDIESNLPGFQLRIRWEQNSLVMFCDAAYAPQNARSHGGWLVTYGGSPIMWRSGKQTMITLSTAEAELLAIIDGAIAIKGVEALLVDMGMFVDEKQIASDSTANWIQEQVKYGQFTTVHCPGERWMLIEFYQEWTPGAGVIIYVVILYAVEERFAKAYKEGSYKAYDTEALNQESTVAIAFYVFAE</sequence>
<dbReference type="InterPro" id="IPR036855">
    <property type="entry name" value="Znf_CCCH_sf"/>
</dbReference>
<evidence type="ECO:0000313" key="3">
    <source>
        <dbReference type="Proteomes" id="UP000186817"/>
    </source>
</evidence>
<dbReference type="InterPro" id="IPR036397">
    <property type="entry name" value="RNaseH_sf"/>
</dbReference>
<gene>
    <name evidence="2" type="ORF">AK812_SmicGene3199</name>
</gene>
<feature type="compositionally biased region" description="Acidic residues" evidence="1">
    <location>
        <begin position="1211"/>
        <end position="1227"/>
    </location>
</feature>
<dbReference type="SMART" id="SM00356">
    <property type="entry name" value="ZnF_C3H1"/>
    <property type="match status" value="1"/>
</dbReference>
<dbReference type="Gene3D" id="3.30.420.10">
    <property type="entry name" value="Ribonuclease H-like superfamily/Ribonuclease H"/>
    <property type="match status" value="1"/>
</dbReference>
<reference evidence="2 3" key="1">
    <citation type="submission" date="2016-02" db="EMBL/GenBank/DDBJ databases">
        <title>Genome analysis of coral dinoflagellate symbionts highlights evolutionary adaptations to a symbiotic lifestyle.</title>
        <authorList>
            <person name="Aranda M."/>
            <person name="Li Y."/>
            <person name="Liew Y.J."/>
            <person name="Baumgarten S."/>
            <person name="Simakov O."/>
            <person name="Wilson M."/>
            <person name="Piel J."/>
            <person name="Ashoor H."/>
            <person name="Bougouffa S."/>
            <person name="Bajic V.B."/>
            <person name="Ryu T."/>
            <person name="Ravasi T."/>
            <person name="Bayer T."/>
            <person name="Micklem G."/>
            <person name="Kim H."/>
            <person name="Bhak J."/>
            <person name="Lajeunesse T.C."/>
            <person name="Voolstra C.R."/>
        </authorList>
    </citation>
    <scope>NUCLEOTIDE SEQUENCE [LARGE SCALE GENOMIC DNA]</scope>
    <source>
        <strain evidence="2 3">CCMP2467</strain>
    </source>
</reference>
<dbReference type="OrthoDB" id="412973at2759"/>
<dbReference type="GO" id="GO:0003676">
    <property type="term" value="F:nucleic acid binding"/>
    <property type="evidence" value="ECO:0007669"/>
    <property type="project" value="InterPro"/>
</dbReference>
<name>A0A1Q9EZP0_SYMMI</name>
<dbReference type="InterPro" id="IPR001878">
    <property type="entry name" value="Znf_CCHC"/>
</dbReference>
<dbReference type="CDD" id="cd09272">
    <property type="entry name" value="RNase_HI_RT_Ty1"/>
    <property type="match status" value="1"/>
</dbReference>
<protein>
    <submittedName>
        <fullName evidence="2">Uncharacterized protein</fullName>
    </submittedName>
</protein>
<evidence type="ECO:0000256" key="1">
    <source>
        <dbReference type="SAM" id="MobiDB-lite"/>
    </source>
</evidence>
<keyword evidence="3" id="KW-1185">Reference proteome</keyword>
<dbReference type="Pfam" id="PF00642">
    <property type="entry name" value="zf-CCCH"/>
    <property type="match status" value="1"/>
</dbReference>
<organism evidence="2 3">
    <name type="scientific">Symbiodinium microadriaticum</name>
    <name type="common">Dinoflagellate</name>
    <name type="synonym">Zooxanthella microadriatica</name>
    <dbReference type="NCBI Taxonomy" id="2951"/>
    <lineage>
        <taxon>Eukaryota</taxon>
        <taxon>Sar</taxon>
        <taxon>Alveolata</taxon>
        <taxon>Dinophyceae</taxon>
        <taxon>Suessiales</taxon>
        <taxon>Symbiodiniaceae</taxon>
        <taxon>Symbiodinium</taxon>
    </lineage>
</organism>
<feature type="region of interest" description="Disordered" evidence="1">
    <location>
        <begin position="96"/>
        <end position="125"/>
    </location>
</feature>
<feature type="compositionally biased region" description="Polar residues" evidence="1">
    <location>
        <begin position="60"/>
        <end position="80"/>
    </location>
</feature>
<dbReference type="InterPro" id="IPR012337">
    <property type="entry name" value="RNaseH-like_sf"/>
</dbReference>
<accession>A0A1Q9EZP0</accession>
<feature type="region of interest" description="Disordered" evidence="1">
    <location>
        <begin position="1211"/>
        <end position="1238"/>
    </location>
</feature>
<dbReference type="EMBL" id="LSRX01000037">
    <property type="protein sequence ID" value="OLQ12859.1"/>
    <property type="molecule type" value="Genomic_DNA"/>
</dbReference>
<proteinExistence type="predicted"/>